<dbReference type="Proteomes" id="UP000192936">
    <property type="component" value="Unassembled WGS sequence"/>
</dbReference>
<organism evidence="2 3">
    <name type="scientific">Azospirillum oryzae</name>
    <dbReference type="NCBI Taxonomy" id="286727"/>
    <lineage>
        <taxon>Bacteria</taxon>
        <taxon>Pseudomonadati</taxon>
        <taxon>Pseudomonadota</taxon>
        <taxon>Alphaproteobacteria</taxon>
        <taxon>Rhodospirillales</taxon>
        <taxon>Azospirillaceae</taxon>
        <taxon>Azospirillum</taxon>
    </lineage>
</organism>
<proteinExistence type="predicted"/>
<feature type="domain" description="DUF4399" evidence="1">
    <location>
        <begin position="54"/>
        <end position="144"/>
    </location>
</feature>
<dbReference type="STRING" id="286727.SAMN02982917_0875"/>
<accession>A0A1X7DR67</accession>
<dbReference type="OrthoDB" id="531568at2"/>
<sequence length="144" mass="15426">MLRTAVIAVGALLLLPLFLAGQGMADRAKAPEDARAYILWPPNGAVINGGKLWVRMGLQNMGVAPAGISHADTGHHHLLVDTDLQNPDEPIPNDKQHLHFGAGQTEARLELPPGVHTLQMVLGDADHVPHNPPVMSDKVTITVR</sequence>
<dbReference type="RefSeq" id="WP_085082614.1">
    <property type="nucleotide sequence ID" value="NZ_FXAK01000001.1"/>
</dbReference>
<evidence type="ECO:0000313" key="2">
    <source>
        <dbReference type="EMBL" id="SMF20018.1"/>
    </source>
</evidence>
<evidence type="ECO:0000259" key="1">
    <source>
        <dbReference type="Pfam" id="PF14347"/>
    </source>
</evidence>
<protein>
    <recommendedName>
        <fullName evidence="1">DUF4399 domain-containing protein</fullName>
    </recommendedName>
</protein>
<dbReference type="Pfam" id="PF14347">
    <property type="entry name" value="DUF4399"/>
    <property type="match status" value="1"/>
</dbReference>
<evidence type="ECO:0000313" key="3">
    <source>
        <dbReference type="Proteomes" id="UP000192936"/>
    </source>
</evidence>
<dbReference type="AlphaFoldDB" id="A0A1X7DR67"/>
<reference evidence="2 3" key="1">
    <citation type="submission" date="2017-04" db="EMBL/GenBank/DDBJ databases">
        <authorList>
            <person name="Afonso C.L."/>
            <person name="Miller P.J."/>
            <person name="Scott M.A."/>
            <person name="Spackman E."/>
            <person name="Goraichik I."/>
            <person name="Dimitrov K.M."/>
            <person name="Suarez D.L."/>
            <person name="Swayne D.E."/>
        </authorList>
    </citation>
    <scope>NUCLEOTIDE SEQUENCE [LARGE SCALE GENOMIC DNA]</scope>
    <source>
        <strain evidence="2 3">A2P</strain>
    </source>
</reference>
<gene>
    <name evidence="2" type="ORF">SAMN02982917_0875</name>
</gene>
<dbReference type="EMBL" id="FXAK01000001">
    <property type="protein sequence ID" value="SMF20018.1"/>
    <property type="molecule type" value="Genomic_DNA"/>
</dbReference>
<dbReference type="InterPro" id="IPR025512">
    <property type="entry name" value="DUF4399"/>
</dbReference>
<name>A0A1X7DR67_9PROT</name>